<organism evidence="1 2">
    <name type="scientific">Rousettus aegyptiacus</name>
    <name type="common">Egyptian fruit bat</name>
    <name type="synonym">Pteropus aegyptiacus</name>
    <dbReference type="NCBI Taxonomy" id="9407"/>
    <lineage>
        <taxon>Eukaryota</taxon>
        <taxon>Metazoa</taxon>
        <taxon>Chordata</taxon>
        <taxon>Craniata</taxon>
        <taxon>Vertebrata</taxon>
        <taxon>Euteleostomi</taxon>
        <taxon>Mammalia</taxon>
        <taxon>Eutheria</taxon>
        <taxon>Laurasiatheria</taxon>
        <taxon>Chiroptera</taxon>
        <taxon>Yinpterochiroptera</taxon>
        <taxon>Pteropodoidea</taxon>
        <taxon>Pteropodidae</taxon>
        <taxon>Rousettinae</taxon>
        <taxon>Rousettus</taxon>
    </lineage>
</organism>
<evidence type="ECO:0000313" key="2">
    <source>
        <dbReference type="Proteomes" id="UP000593571"/>
    </source>
</evidence>
<comment type="caution">
    <text evidence="1">The sequence shown here is derived from an EMBL/GenBank/DDBJ whole genome shotgun (WGS) entry which is preliminary data.</text>
</comment>
<proteinExistence type="predicted"/>
<protein>
    <submittedName>
        <fullName evidence="1">Uncharacterized protein</fullName>
    </submittedName>
</protein>
<name>A0A7J8IL54_ROUAE</name>
<dbReference type="EMBL" id="JACASE010000003">
    <property type="protein sequence ID" value="KAF6485304.1"/>
    <property type="molecule type" value="Genomic_DNA"/>
</dbReference>
<accession>A0A7J8IL54</accession>
<dbReference type="Proteomes" id="UP000593571">
    <property type="component" value="Unassembled WGS sequence"/>
</dbReference>
<reference evidence="1 2" key="1">
    <citation type="journal article" date="2020" name="Nature">
        <title>Six reference-quality genomes reveal evolution of bat adaptations.</title>
        <authorList>
            <person name="Jebb D."/>
            <person name="Huang Z."/>
            <person name="Pippel M."/>
            <person name="Hughes G.M."/>
            <person name="Lavrichenko K."/>
            <person name="Devanna P."/>
            <person name="Winkler S."/>
            <person name="Jermiin L.S."/>
            <person name="Skirmuntt E.C."/>
            <person name="Katzourakis A."/>
            <person name="Burkitt-Gray L."/>
            <person name="Ray D.A."/>
            <person name="Sullivan K.A.M."/>
            <person name="Roscito J.G."/>
            <person name="Kirilenko B.M."/>
            <person name="Davalos L.M."/>
            <person name="Corthals A.P."/>
            <person name="Power M.L."/>
            <person name="Jones G."/>
            <person name="Ransome R.D."/>
            <person name="Dechmann D.K.N."/>
            <person name="Locatelli A.G."/>
            <person name="Puechmaille S.J."/>
            <person name="Fedrigo O."/>
            <person name="Jarvis E.D."/>
            <person name="Hiller M."/>
            <person name="Vernes S.C."/>
            <person name="Myers E.W."/>
            <person name="Teeling E.C."/>
        </authorList>
    </citation>
    <scope>NUCLEOTIDE SEQUENCE [LARGE SCALE GENOMIC DNA]</scope>
    <source>
        <strain evidence="1">MRouAeg1</strain>
        <tissue evidence="1">Muscle</tissue>
    </source>
</reference>
<sequence length="124" mass="14204">MLVLLGDSCIFVSSVTYRVLTIYNFLSSAQTALLSSRARPPRRHLQSIVPTLIYLSIISSSLADLLLISCSSCMSERHRPRSLPTRKLYPSGVLFLFANPVATWRRREKLLWQNTHSIYHVNHF</sequence>
<keyword evidence="2" id="KW-1185">Reference proteome</keyword>
<evidence type="ECO:0000313" key="1">
    <source>
        <dbReference type="EMBL" id="KAF6485304.1"/>
    </source>
</evidence>
<gene>
    <name evidence="1" type="ORF">HJG63_010545</name>
</gene>
<dbReference type="AlphaFoldDB" id="A0A7J8IL54"/>